<evidence type="ECO:0000313" key="1">
    <source>
        <dbReference type="EMBL" id="APG25875.1"/>
    </source>
</evidence>
<gene>
    <name evidence="1" type="ORF">A7E75_13280</name>
</gene>
<protein>
    <submittedName>
        <fullName evidence="1">Uncharacterized protein</fullName>
    </submittedName>
</protein>
<proteinExistence type="predicted"/>
<reference evidence="1 2" key="1">
    <citation type="journal article" date="2017" name="Genome Announc.">
        <title>Complete Genome Sequences of Two Acetylene-Fermenting Pelobacter acetylenicus Strains.</title>
        <authorList>
            <person name="Sutton J.M."/>
            <person name="Baesman S.M."/>
            <person name="Fierst J.L."/>
            <person name="Poret-Peterson A.T."/>
            <person name="Oremland R.S."/>
            <person name="Dunlap D.S."/>
            <person name="Akob D.M."/>
        </authorList>
    </citation>
    <scope>NUCLEOTIDE SEQUENCE [LARGE SCALE GENOMIC DNA]</scope>
    <source>
        <strain evidence="1 2">DSM 3247</strain>
    </source>
</reference>
<name>A0A1L3GJ13_SYNAC</name>
<accession>A0A1L3GJ13</accession>
<keyword evidence="2" id="KW-1185">Reference proteome</keyword>
<dbReference type="AlphaFoldDB" id="A0A1L3GJ13"/>
<organism evidence="1 2">
    <name type="scientific">Syntrophotalea acetylenica</name>
    <name type="common">Pelobacter acetylenicus</name>
    <dbReference type="NCBI Taxonomy" id="29542"/>
    <lineage>
        <taxon>Bacteria</taxon>
        <taxon>Pseudomonadati</taxon>
        <taxon>Thermodesulfobacteriota</taxon>
        <taxon>Desulfuromonadia</taxon>
        <taxon>Desulfuromonadales</taxon>
        <taxon>Syntrophotaleaceae</taxon>
        <taxon>Syntrophotalea</taxon>
    </lineage>
</organism>
<dbReference type="EMBL" id="CP015518">
    <property type="protein sequence ID" value="APG25875.1"/>
    <property type="molecule type" value="Genomic_DNA"/>
</dbReference>
<sequence length="131" mass="15293">MASFPDIFIRDWTFYRGCDNPRNLSNRVALQPHKSTGFAWHDENGWFPVSELHWVHQEVAYRYQVIAKEAAMTTCKVIPFRKPPMHPKRHIFARILKKFGLSRPQKVARNTVIYIRGFGPGAMTVGSRDHR</sequence>
<evidence type="ECO:0000313" key="2">
    <source>
        <dbReference type="Proteomes" id="UP000182264"/>
    </source>
</evidence>
<dbReference type="Proteomes" id="UP000182264">
    <property type="component" value="Chromosome"/>
</dbReference>
<dbReference type="KEGG" id="pace:A6070_07310"/>